<feature type="domain" description="Helix-turn-helix" evidence="1">
    <location>
        <begin position="7"/>
        <end position="57"/>
    </location>
</feature>
<dbReference type="EMBL" id="CP022530">
    <property type="protein sequence ID" value="ASP40977.1"/>
    <property type="molecule type" value="Genomic_DNA"/>
</dbReference>
<evidence type="ECO:0000259" key="1">
    <source>
        <dbReference type="Pfam" id="PF12728"/>
    </source>
</evidence>
<proteinExistence type="predicted"/>
<protein>
    <recommendedName>
        <fullName evidence="1">Helix-turn-helix domain-containing protein</fullName>
    </recommendedName>
</protein>
<dbReference type="GO" id="GO:0003677">
    <property type="term" value="F:DNA binding"/>
    <property type="evidence" value="ECO:0007669"/>
    <property type="project" value="InterPro"/>
</dbReference>
<evidence type="ECO:0000313" key="2">
    <source>
        <dbReference type="EMBL" id="ASP40977.1"/>
    </source>
</evidence>
<organism evidence="2 3">
    <name type="scientific">Bacterioplanes sanyensis</name>
    <dbReference type="NCBI Taxonomy" id="1249553"/>
    <lineage>
        <taxon>Bacteria</taxon>
        <taxon>Pseudomonadati</taxon>
        <taxon>Pseudomonadota</taxon>
        <taxon>Gammaproteobacteria</taxon>
        <taxon>Oceanospirillales</taxon>
        <taxon>Oceanospirillaceae</taxon>
        <taxon>Bacterioplanes</taxon>
    </lineage>
</organism>
<reference evidence="2 3" key="1">
    <citation type="submission" date="2017-07" db="EMBL/GenBank/DDBJ databases">
        <title>Annotated genome sequence of Bacterioplanes sanyensis isolated from Red Sea.</title>
        <authorList>
            <person name="Rehman Z.U."/>
        </authorList>
    </citation>
    <scope>NUCLEOTIDE SEQUENCE [LARGE SCALE GENOMIC DNA]</scope>
    <source>
        <strain evidence="2 3">NV9</strain>
    </source>
</reference>
<dbReference type="InterPro" id="IPR009061">
    <property type="entry name" value="DNA-bd_dom_put_sf"/>
</dbReference>
<dbReference type="Gene3D" id="1.10.1660.10">
    <property type="match status" value="1"/>
</dbReference>
<dbReference type="SUPFAM" id="SSF46955">
    <property type="entry name" value="Putative DNA-binding domain"/>
    <property type="match status" value="1"/>
</dbReference>
<dbReference type="InterPro" id="IPR010093">
    <property type="entry name" value="SinI_DNA-bd"/>
</dbReference>
<accession>A0A222FPQ2</accession>
<dbReference type="KEGG" id="bsan:CHH28_17240"/>
<evidence type="ECO:0000313" key="3">
    <source>
        <dbReference type="Proteomes" id="UP000202440"/>
    </source>
</evidence>
<dbReference type="OrthoDB" id="5703386at2"/>
<gene>
    <name evidence="2" type="ORF">CHH28_17240</name>
</gene>
<keyword evidence="3" id="KW-1185">Reference proteome</keyword>
<dbReference type="Pfam" id="PF12728">
    <property type="entry name" value="HTH_17"/>
    <property type="match status" value="1"/>
</dbReference>
<name>A0A222FPQ2_9GAMM</name>
<dbReference type="InterPro" id="IPR041657">
    <property type="entry name" value="HTH_17"/>
</dbReference>
<sequence length="87" mass="9853">MREKQALTTGEVAKFCGVNFRTVIRWIERGHLQAYKLPGRGDNRIPVNGFVEFLKDNHMPVPDELLLGAKPWSCCPTTLRSAQKSLL</sequence>
<dbReference type="NCBIfam" id="TIGR01764">
    <property type="entry name" value="excise"/>
    <property type="match status" value="1"/>
</dbReference>
<dbReference type="AlphaFoldDB" id="A0A222FPQ2"/>
<dbReference type="Proteomes" id="UP000202440">
    <property type="component" value="Chromosome"/>
</dbReference>